<keyword evidence="4" id="KW-1185">Reference proteome</keyword>
<protein>
    <recommendedName>
        <fullName evidence="5">Nucleoside-diphosphate kinase</fullName>
    </recommendedName>
</protein>
<reference evidence="2" key="1">
    <citation type="submission" date="2021-01" db="EMBL/GenBank/DDBJ databases">
        <authorList>
            <person name="Corre E."/>
            <person name="Pelletier E."/>
            <person name="Niang G."/>
            <person name="Scheremetjew M."/>
            <person name="Finn R."/>
            <person name="Kale V."/>
            <person name="Holt S."/>
            <person name="Cochrane G."/>
            <person name="Meng A."/>
            <person name="Brown T."/>
            <person name="Cohen L."/>
        </authorList>
    </citation>
    <scope>NUCLEOTIDE SEQUENCE</scope>
    <source>
        <strain evidence="2">CCMP1756</strain>
    </source>
</reference>
<evidence type="ECO:0000256" key="1">
    <source>
        <dbReference type="SAM" id="MobiDB-lite"/>
    </source>
</evidence>
<feature type="region of interest" description="Disordered" evidence="1">
    <location>
        <begin position="1"/>
        <end position="20"/>
    </location>
</feature>
<feature type="region of interest" description="Disordered" evidence="1">
    <location>
        <begin position="165"/>
        <end position="187"/>
    </location>
</feature>
<gene>
    <name evidence="2" type="ORF">PCAL00307_LOCUS11631</name>
    <name evidence="3" type="ORF">PECAL_2P07330</name>
</gene>
<dbReference type="Gene3D" id="3.30.70.141">
    <property type="entry name" value="Nucleoside diphosphate kinase-like domain"/>
    <property type="match status" value="1"/>
</dbReference>
<dbReference type="OrthoDB" id="2162449at2759"/>
<sequence>MGQVGSLPDGSELKEPEEKVSPSTLVNANFGLVFVKPHAHKPDCIEFVKDELSKKVKILGGCSIGADAIKEGGIVDKHYAAIADASENGVEGLKPTAEAKEKFQEAFGCNYDDMVAAECIKSASACALQLGKGGDPMPPKDLNNLWTTCGATVKIASGVYVARLKGGDDEEEEEEDSEEEDGGGGGSNNLFCVNGFYPSLKAAYEKDGAEVHLLVVAWDPARLSWAAFKNDVIGATNPEQANDGSIRKKLLEQWDPLGLPEQPNGTDNGVHASAGPLEALKERLLWCGFDLEKDPTGSRLVQLAVWDESRHPAINELLENPDVDVAGFKGKAFDLLENKDTPDLYVLANNVAFKEELAGVC</sequence>
<evidence type="ECO:0008006" key="5">
    <source>
        <dbReference type="Google" id="ProtNLM"/>
    </source>
</evidence>
<accession>A0A7S3ZWT6</accession>
<name>A0A7S3ZWT6_9STRA</name>
<feature type="compositionally biased region" description="Acidic residues" evidence="1">
    <location>
        <begin position="168"/>
        <end position="182"/>
    </location>
</feature>
<feature type="compositionally biased region" description="Basic and acidic residues" evidence="1">
    <location>
        <begin position="11"/>
        <end position="20"/>
    </location>
</feature>
<dbReference type="Proteomes" id="UP000789595">
    <property type="component" value="Unassembled WGS sequence"/>
</dbReference>
<dbReference type="InterPro" id="IPR036850">
    <property type="entry name" value="NDK-like_dom_sf"/>
</dbReference>
<reference evidence="3" key="2">
    <citation type="submission" date="2021-11" db="EMBL/GenBank/DDBJ databases">
        <authorList>
            <consortium name="Genoscope - CEA"/>
            <person name="William W."/>
        </authorList>
    </citation>
    <scope>NUCLEOTIDE SEQUENCE</scope>
</reference>
<dbReference type="EMBL" id="HBIW01013536">
    <property type="protein sequence ID" value="CAE0696195.1"/>
    <property type="molecule type" value="Transcribed_RNA"/>
</dbReference>
<dbReference type="SUPFAM" id="SSF54919">
    <property type="entry name" value="Nucleoside diphosphate kinase, NDK"/>
    <property type="match status" value="1"/>
</dbReference>
<organism evidence="2">
    <name type="scientific">Pelagomonas calceolata</name>
    <dbReference type="NCBI Taxonomy" id="35677"/>
    <lineage>
        <taxon>Eukaryota</taxon>
        <taxon>Sar</taxon>
        <taxon>Stramenopiles</taxon>
        <taxon>Ochrophyta</taxon>
        <taxon>Pelagophyceae</taxon>
        <taxon>Pelagomonadales</taxon>
        <taxon>Pelagomonadaceae</taxon>
        <taxon>Pelagomonas</taxon>
    </lineage>
</organism>
<evidence type="ECO:0000313" key="4">
    <source>
        <dbReference type="Proteomes" id="UP000789595"/>
    </source>
</evidence>
<dbReference type="AlphaFoldDB" id="A0A7S3ZWT6"/>
<evidence type="ECO:0000313" key="3">
    <source>
        <dbReference type="EMBL" id="CAH0367698.1"/>
    </source>
</evidence>
<proteinExistence type="predicted"/>
<evidence type="ECO:0000313" key="2">
    <source>
        <dbReference type="EMBL" id="CAE0696195.1"/>
    </source>
</evidence>
<dbReference type="EMBL" id="CAKKNE010000002">
    <property type="protein sequence ID" value="CAH0367698.1"/>
    <property type="molecule type" value="Genomic_DNA"/>
</dbReference>